<dbReference type="STRING" id="1549855.AY555_02960"/>
<organism evidence="3 4">
    <name type="scientific">Haematospirillum jordaniae</name>
    <dbReference type="NCBI Taxonomy" id="1549855"/>
    <lineage>
        <taxon>Bacteria</taxon>
        <taxon>Pseudomonadati</taxon>
        <taxon>Pseudomonadota</taxon>
        <taxon>Alphaproteobacteria</taxon>
        <taxon>Rhodospirillales</taxon>
        <taxon>Novispirillaceae</taxon>
        <taxon>Haematospirillum</taxon>
    </lineage>
</organism>
<dbReference type="InterPro" id="IPR003774">
    <property type="entry name" value="AlgH-like"/>
</dbReference>
<dbReference type="EMBL" id="CP014525">
    <property type="protein sequence ID" value="AMW34316.1"/>
    <property type="molecule type" value="Genomic_DNA"/>
</dbReference>
<dbReference type="Proteomes" id="UP000076066">
    <property type="component" value="Chromosome"/>
</dbReference>
<sequence>MGKAQLTSGYIAGKCLVAMPAINDPNFARTVIYVCAHSAEGAMGLVINRPIAQVSFPDILEQLGIESTPHCKDIRVHFGGPVESARGFVLHTAEYSQPATLTVDSDIALTATTDVLQAIAAGEGPRASLMVLGYAGWSPGQLDSELKENAWLTVDADEALLFGQETEQKWERAIRKLGFEPAMLSDTAGHA</sequence>
<name>A0A143DCC9_9PROT</name>
<evidence type="ECO:0000256" key="2">
    <source>
        <dbReference type="HAMAP-Rule" id="MF_00758"/>
    </source>
</evidence>
<reference evidence="3 4" key="1">
    <citation type="submission" date="2016-02" db="EMBL/GenBank/DDBJ databases">
        <title>Complete Genome of H5569, the type strain of the newly described species Haematospirillium jordaniae.</title>
        <authorList>
            <person name="Nicholson A.C."/>
            <person name="Humrighouse B.W."/>
            <person name="Loparov V."/>
            <person name="McQuiston J.R."/>
        </authorList>
    </citation>
    <scope>NUCLEOTIDE SEQUENCE [LARGE SCALE GENOMIC DNA]</scope>
    <source>
        <strain evidence="3 4">H5569</strain>
    </source>
</reference>
<dbReference type="SUPFAM" id="SSF143456">
    <property type="entry name" value="VC0467-like"/>
    <property type="match status" value="1"/>
</dbReference>
<comment type="similarity">
    <text evidence="1 2">Belongs to the UPF0301 (AlgH) family.</text>
</comment>
<evidence type="ECO:0000256" key="1">
    <source>
        <dbReference type="ARBA" id="ARBA00009600"/>
    </source>
</evidence>
<dbReference type="GO" id="GO:0005829">
    <property type="term" value="C:cytosol"/>
    <property type="evidence" value="ECO:0007669"/>
    <property type="project" value="TreeGrafter"/>
</dbReference>
<dbReference type="NCBIfam" id="NF001266">
    <property type="entry name" value="PRK00228.1-1"/>
    <property type="match status" value="1"/>
</dbReference>
<dbReference type="HAMAP" id="MF_00758">
    <property type="entry name" value="UPF0301"/>
    <property type="match status" value="1"/>
</dbReference>
<evidence type="ECO:0000313" key="4">
    <source>
        <dbReference type="Proteomes" id="UP000076066"/>
    </source>
</evidence>
<dbReference type="RefSeq" id="WP_066133249.1">
    <property type="nucleotide sequence ID" value="NZ_CP014525.1"/>
</dbReference>
<keyword evidence="4" id="KW-1185">Reference proteome</keyword>
<evidence type="ECO:0000313" key="3">
    <source>
        <dbReference type="EMBL" id="AMW34316.1"/>
    </source>
</evidence>
<gene>
    <name evidence="3" type="ORF">AY555_02960</name>
</gene>
<proteinExistence type="inferred from homology"/>
<accession>A0A143DCC9</accession>
<dbReference type="PANTHER" id="PTHR30327:SF1">
    <property type="entry name" value="UPF0301 PROTEIN YQGE"/>
    <property type="match status" value="1"/>
</dbReference>
<dbReference type="GeneID" id="53316110"/>
<dbReference type="NCBIfam" id="NF001268">
    <property type="entry name" value="PRK00228.1-4"/>
    <property type="match status" value="1"/>
</dbReference>
<dbReference type="Pfam" id="PF02622">
    <property type="entry name" value="DUF179"/>
    <property type="match status" value="1"/>
</dbReference>
<dbReference type="Gene3D" id="3.40.1740.10">
    <property type="entry name" value="VC0467-like"/>
    <property type="match status" value="1"/>
</dbReference>
<dbReference type="OrthoDB" id="9807486at2"/>
<protein>
    <recommendedName>
        <fullName evidence="2">UPF0301 protein AY555_02960</fullName>
    </recommendedName>
</protein>
<dbReference type="AlphaFoldDB" id="A0A143DCC9"/>
<dbReference type="KEGG" id="hjo:AY555_02960"/>
<dbReference type="PANTHER" id="PTHR30327">
    <property type="entry name" value="UNCHARACTERIZED PROTEIN YQGE"/>
    <property type="match status" value="1"/>
</dbReference>